<dbReference type="Gene3D" id="3.40.1180.10">
    <property type="entry name" value="Decaprenyl diphosphate synthase-like"/>
    <property type="match status" value="1"/>
</dbReference>
<dbReference type="InterPro" id="IPR036424">
    <property type="entry name" value="UPP_synth-like_sf"/>
</dbReference>
<dbReference type="PANTHER" id="PTHR10291">
    <property type="entry name" value="DEHYDRODOLICHYL DIPHOSPHATE SYNTHASE FAMILY MEMBER"/>
    <property type="match status" value="1"/>
</dbReference>
<dbReference type="PANTHER" id="PTHR10291:SF43">
    <property type="entry name" value="DEHYDRODOLICHYL DIPHOSPHATE SYNTHASE COMPLEX SUBUNIT DHDDS"/>
    <property type="match status" value="1"/>
</dbReference>
<organism evidence="3 4">
    <name type="scientific">Anaeromicropila herbilytica</name>
    <dbReference type="NCBI Taxonomy" id="2785025"/>
    <lineage>
        <taxon>Bacteria</taxon>
        <taxon>Bacillati</taxon>
        <taxon>Bacillota</taxon>
        <taxon>Clostridia</taxon>
        <taxon>Lachnospirales</taxon>
        <taxon>Lachnospiraceae</taxon>
        <taxon>Anaeromicropila</taxon>
    </lineage>
</organism>
<evidence type="ECO:0000313" key="3">
    <source>
        <dbReference type="EMBL" id="BCN31265.1"/>
    </source>
</evidence>
<dbReference type="EMBL" id="AP024169">
    <property type="protein sequence ID" value="BCN31265.1"/>
    <property type="molecule type" value="Genomic_DNA"/>
</dbReference>
<dbReference type="Pfam" id="PF01255">
    <property type="entry name" value="Prenyltransf"/>
    <property type="match status" value="1"/>
</dbReference>
<evidence type="ECO:0000256" key="1">
    <source>
        <dbReference type="ARBA" id="ARBA00022679"/>
    </source>
</evidence>
<dbReference type="InterPro" id="IPR001441">
    <property type="entry name" value="UPP_synth-like"/>
</dbReference>
<accession>A0A7R7EME6</accession>
<name>A0A7R7EME6_9FIRM</name>
<dbReference type="KEGG" id="ahb:bsdtb5_25600"/>
<evidence type="ECO:0000256" key="2">
    <source>
        <dbReference type="ARBA" id="ARBA00038453"/>
    </source>
</evidence>
<dbReference type="GO" id="GO:0016094">
    <property type="term" value="P:polyprenol biosynthetic process"/>
    <property type="evidence" value="ECO:0007669"/>
    <property type="project" value="TreeGrafter"/>
</dbReference>
<keyword evidence="4" id="KW-1185">Reference proteome</keyword>
<keyword evidence="1" id="KW-0808">Transferase</keyword>
<dbReference type="SUPFAM" id="SSF64005">
    <property type="entry name" value="Undecaprenyl diphosphate synthase"/>
    <property type="match status" value="1"/>
</dbReference>
<dbReference type="AlphaFoldDB" id="A0A7R7EME6"/>
<comment type="similarity">
    <text evidence="2">Belongs to the UPP synthase family. Z-FPP synthase subfamily.</text>
</comment>
<dbReference type="Proteomes" id="UP000595897">
    <property type="component" value="Chromosome"/>
</dbReference>
<evidence type="ECO:0000313" key="4">
    <source>
        <dbReference type="Proteomes" id="UP000595897"/>
    </source>
</evidence>
<gene>
    <name evidence="3" type="ORF">bsdtb5_25600</name>
</gene>
<sequence length="181" mass="20823">MNPGLEVLRLAMSYGIGEITFYGYTMDNCKRPKIQMEAFSKACVEAVQLMGQESISLLVVGNTVSKSFPEELKPYCKRTDFHGGGIKVNLLVNYGWEWDLNCKDVISNENKGIMERLHSRDISRMDLIIRWGGMRRLSGFLPVQSVYSNFYIIDSMWPDFKMEDFNSAMKWYEQQDNTLGG</sequence>
<dbReference type="GO" id="GO:0045547">
    <property type="term" value="F:ditrans,polycis-polyprenyl diphosphate synthase [(2E,6E)-farnesyl diphosphate specific] activity"/>
    <property type="evidence" value="ECO:0007669"/>
    <property type="project" value="TreeGrafter"/>
</dbReference>
<proteinExistence type="inferred from homology"/>
<reference evidence="3 4" key="1">
    <citation type="submission" date="2020-11" db="EMBL/GenBank/DDBJ databases">
        <title>Draft genome sequencing of a Lachnospiraceae strain isolated from anoxic soil subjected to BSD treatment.</title>
        <authorList>
            <person name="Uek A."/>
            <person name="Tonouchi A."/>
        </authorList>
    </citation>
    <scope>NUCLEOTIDE SEQUENCE [LARGE SCALE GENOMIC DNA]</scope>
    <source>
        <strain evidence="3 4">TB5</strain>
    </source>
</reference>
<protein>
    <submittedName>
        <fullName evidence="3">Dihydroorotate dehydrogenase</fullName>
    </submittedName>
</protein>